<feature type="non-terminal residue" evidence="2">
    <location>
        <position position="1"/>
    </location>
</feature>
<evidence type="ECO:0000256" key="1">
    <source>
        <dbReference type="SAM" id="MobiDB-lite"/>
    </source>
</evidence>
<keyword evidence="3" id="KW-1185">Reference proteome</keyword>
<accession>A0A439CSC2</accession>
<evidence type="ECO:0008006" key="4">
    <source>
        <dbReference type="Google" id="ProtNLM"/>
    </source>
</evidence>
<name>A0A439CSC2_9PEZI</name>
<proteinExistence type="predicted"/>
<feature type="compositionally biased region" description="Polar residues" evidence="1">
    <location>
        <begin position="208"/>
        <end position="223"/>
    </location>
</feature>
<dbReference type="InterPro" id="IPR036452">
    <property type="entry name" value="Ribo_hydro-like"/>
</dbReference>
<dbReference type="PANTHER" id="PTHR43264:SF1">
    <property type="entry name" value="INOSINE_URIDINE-PREFERRING NUCLEOSIDE HYDROLASE DOMAIN-CONTAINING PROTEIN"/>
    <property type="match status" value="1"/>
</dbReference>
<dbReference type="SUPFAM" id="SSF53590">
    <property type="entry name" value="Nucleoside hydrolase"/>
    <property type="match status" value="1"/>
</dbReference>
<reference evidence="2 3" key="1">
    <citation type="submission" date="2018-12" db="EMBL/GenBank/DDBJ databases">
        <title>Draft genome sequence of Xylaria grammica IHI A82.</title>
        <authorList>
            <person name="Buettner E."/>
            <person name="Kellner H."/>
        </authorList>
    </citation>
    <scope>NUCLEOTIDE SEQUENCE [LARGE SCALE GENOMIC DNA]</scope>
    <source>
        <strain evidence="2 3">IHI A82</strain>
    </source>
</reference>
<dbReference type="GO" id="GO:0016799">
    <property type="term" value="F:hydrolase activity, hydrolyzing N-glycosyl compounds"/>
    <property type="evidence" value="ECO:0007669"/>
    <property type="project" value="InterPro"/>
</dbReference>
<gene>
    <name evidence="2" type="ORF">EKO27_g10129</name>
</gene>
<dbReference type="Gene3D" id="3.90.245.10">
    <property type="entry name" value="Ribonucleoside hydrolase-like"/>
    <property type="match status" value="1"/>
</dbReference>
<protein>
    <recommendedName>
        <fullName evidence="4">Inosine/uridine-preferring nucleoside hydrolase domain-containing protein</fullName>
    </recommendedName>
</protein>
<organism evidence="2 3">
    <name type="scientific">Xylaria grammica</name>
    <dbReference type="NCBI Taxonomy" id="363999"/>
    <lineage>
        <taxon>Eukaryota</taxon>
        <taxon>Fungi</taxon>
        <taxon>Dikarya</taxon>
        <taxon>Ascomycota</taxon>
        <taxon>Pezizomycotina</taxon>
        <taxon>Sordariomycetes</taxon>
        <taxon>Xylariomycetidae</taxon>
        <taxon>Xylariales</taxon>
        <taxon>Xylariaceae</taxon>
        <taxon>Xylaria</taxon>
    </lineage>
</organism>
<dbReference type="Proteomes" id="UP000286045">
    <property type="component" value="Unassembled WGS sequence"/>
</dbReference>
<dbReference type="EMBL" id="RYZI01000493">
    <property type="protein sequence ID" value="RWA04981.1"/>
    <property type="molecule type" value="Genomic_DNA"/>
</dbReference>
<comment type="caution">
    <text evidence="2">The sequence shown here is derived from an EMBL/GenBank/DDBJ whole genome shotgun (WGS) entry which is preliminary data.</text>
</comment>
<dbReference type="PANTHER" id="PTHR43264">
    <property type="match status" value="1"/>
</dbReference>
<feature type="region of interest" description="Disordered" evidence="1">
    <location>
        <begin position="198"/>
        <end position="232"/>
    </location>
</feature>
<dbReference type="AlphaFoldDB" id="A0A439CSC2"/>
<feature type="region of interest" description="Disordered" evidence="1">
    <location>
        <begin position="549"/>
        <end position="568"/>
    </location>
</feature>
<feature type="compositionally biased region" description="Basic and acidic residues" evidence="1">
    <location>
        <begin position="558"/>
        <end position="568"/>
    </location>
</feature>
<dbReference type="STRING" id="363999.A0A439CSC2"/>
<sequence>LAWGDAAGDAWDAVALYRRVLADADDASVTIASIGFLENLSGLLNSTADEISPLNGRDLVAAKVAELVVMGGEYPSGREWNFWGDNPVTTAHVVRDWQGKVVFSGYEMGRGVLSGGKLMDYGPPNDPARDAYAWYTCGRQLRPSWDPLTLLYAIDGLGDLFEYATEYGYNHVYPNGSNEPQPVIDALKACLPHVNDGGLSPANAGPGSPQNSPPSTLHQSPVNGNPKARVDRPVVRPSRVDEAFPVLRGRNARLFYYGTVLGSTGHDLAAPSSRREAGAWPAGRCVENKGFWEAYLKSIDMSRQILAERGYDRLGTFALVRYYQIQLHDLQDDKVCSLNKIVPIKTRSQTKAAAQTPPNQLRPPIDGLCYTPLKRRYGLVYSLADEQIVNVALIGYLSALTIHCKDLKADRTIHHLGFEATNRHDREDKEEYGPFGVHDKTAVRGWDLPDFLPLYNPRWKGIIYVENQAVITRQECSGVLPWYYFVTVHPRHEYIFDLADILLAENMRREALVKAAVECSLNVFTPPTVSENGGRVEIATVHAVRGLSAEGVETPSTDTERQRPSHPL</sequence>
<evidence type="ECO:0000313" key="2">
    <source>
        <dbReference type="EMBL" id="RWA04981.1"/>
    </source>
</evidence>
<evidence type="ECO:0000313" key="3">
    <source>
        <dbReference type="Proteomes" id="UP000286045"/>
    </source>
</evidence>